<evidence type="ECO:0000313" key="2">
    <source>
        <dbReference type="Proteomes" id="UP000054549"/>
    </source>
</evidence>
<sequence>MPPAGSHASFLGYQNLSIAEHALIHLAAYAPGRISPWPFQEPGMKKVPDYGNTDQYSPLGKEEIPHTSANVVLGKVGLVDI</sequence>
<dbReference type="EMBL" id="KN818304">
    <property type="protein sequence ID" value="KIL60090.1"/>
    <property type="molecule type" value="Genomic_DNA"/>
</dbReference>
<organism evidence="1 2">
    <name type="scientific">Amanita muscaria (strain Koide BX008)</name>
    <dbReference type="NCBI Taxonomy" id="946122"/>
    <lineage>
        <taxon>Eukaryota</taxon>
        <taxon>Fungi</taxon>
        <taxon>Dikarya</taxon>
        <taxon>Basidiomycota</taxon>
        <taxon>Agaricomycotina</taxon>
        <taxon>Agaricomycetes</taxon>
        <taxon>Agaricomycetidae</taxon>
        <taxon>Agaricales</taxon>
        <taxon>Pluteineae</taxon>
        <taxon>Amanitaceae</taxon>
        <taxon>Amanita</taxon>
    </lineage>
</organism>
<protein>
    <submittedName>
        <fullName evidence="1">Uncharacterized protein</fullName>
    </submittedName>
</protein>
<name>A0A0C2SB96_AMAMK</name>
<dbReference type="AlphaFoldDB" id="A0A0C2SB96"/>
<reference evidence="1 2" key="1">
    <citation type="submission" date="2014-04" db="EMBL/GenBank/DDBJ databases">
        <title>Evolutionary Origins and Diversification of the Mycorrhizal Mutualists.</title>
        <authorList>
            <consortium name="DOE Joint Genome Institute"/>
            <consortium name="Mycorrhizal Genomics Consortium"/>
            <person name="Kohler A."/>
            <person name="Kuo A."/>
            <person name="Nagy L.G."/>
            <person name="Floudas D."/>
            <person name="Copeland A."/>
            <person name="Barry K.W."/>
            <person name="Cichocki N."/>
            <person name="Veneault-Fourrey C."/>
            <person name="LaButti K."/>
            <person name="Lindquist E.A."/>
            <person name="Lipzen A."/>
            <person name="Lundell T."/>
            <person name="Morin E."/>
            <person name="Murat C."/>
            <person name="Riley R."/>
            <person name="Ohm R."/>
            <person name="Sun H."/>
            <person name="Tunlid A."/>
            <person name="Henrissat B."/>
            <person name="Grigoriev I.V."/>
            <person name="Hibbett D.S."/>
            <person name="Martin F."/>
        </authorList>
    </citation>
    <scope>NUCLEOTIDE SEQUENCE [LARGE SCALE GENOMIC DNA]</scope>
    <source>
        <strain evidence="1 2">Koide BX008</strain>
    </source>
</reference>
<dbReference type="HOGENOM" id="CLU_2573426_0_0_1"/>
<dbReference type="Proteomes" id="UP000054549">
    <property type="component" value="Unassembled WGS sequence"/>
</dbReference>
<dbReference type="InParanoid" id="A0A0C2SB96"/>
<proteinExistence type="predicted"/>
<accession>A0A0C2SB96</accession>
<evidence type="ECO:0000313" key="1">
    <source>
        <dbReference type="EMBL" id="KIL60090.1"/>
    </source>
</evidence>
<keyword evidence="2" id="KW-1185">Reference proteome</keyword>
<gene>
    <name evidence="1" type="ORF">M378DRAFT_168488</name>
</gene>